<feature type="region of interest" description="Disordered" evidence="2">
    <location>
        <begin position="185"/>
        <end position="217"/>
    </location>
</feature>
<reference evidence="4" key="1">
    <citation type="submission" date="2023-03" db="EMBL/GenBank/DDBJ databases">
        <title>Massive genome expansion in bonnet fungi (Mycena s.s.) driven by repeated elements and novel gene families across ecological guilds.</title>
        <authorList>
            <consortium name="Lawrence Berkeley National Laboratory"/>
            <person name="Harder C.B."/>
            <person name="Miyauchi S."/>
            <person name="Viragh M."/>
            <person name="Kuo A."/>
            <person name="Thoen E."/>
            <person name="Andreopoulos B."/>
            <person name="Lu D."/>
            <person name="Skrede I."/>
            <person name="Drula E."/>
            <person name="Henrissat B."/>
            <person name="Morin E."/>
            <person name="Kohler A."/>
            <person name="Barry K."/>
            <person name="LaButti K."/>
            <person name="Morin E."/>
            <person name="Salamov A."/>
            <person name="Lipzen A."/>
            <person name="Mereny Z."/>
            <person name="Hegedus B."/>
            <person name="Baldrian P."/>
            <person name="Stursova M."/>
            <person name="Weitz H."/>
            <person name="Taylor A."/>
            <person name="Grigoriev I.V."/>
            <person name="Nagy L.G."/>
            <person name="Martin F."/>
            <person name="Kauserud H."/>
        </authorList>
    </citation>
    <scope>NUCLEOTIDE SEQUENCE</scope>
    <source>
        <strain evidence="4">9144</strain>
    </source>
</reference>
<organism evidence="4 5">
    <name type="scientific">Mycena pura</name>
    <dbReference type="NCBI Taxonomy" id="153505"/>
    <lineage>
        <taxon>Eukaryota</taxon>
        <taxon>Fungi</taxon>
        <taxon>Dikarya</taxon>
        <taxon>Basidiomycota</taxon>
        <taxon>Agaricomycotina</taxon>
        <taxon>Agaricomycetes</taxon>
        <taxon>Agaricomycetidae</taxon>
        <taxon>Agaricales</taxon>
        <taxon>Marasmiineae</taxon>
        <taxon>Mycenaceae</taxon>
        <taxon>Mycena</taxon>
    </lineage>
</organism>
<dbReference type="InterPro" id="IPR050452">
    <property type="entry name" value="Metacaspase"/>
</dbReference>
<dbReference type="EMBL" id="JARJCW010000015">
    <property type="protein sequence ID" value="KAJ7216587.1"/>
    <property type="molecule type" value="Genomic_DNA"/>
</dbReference>
<dbReference type="GO" id="GO:0004197">
    <property type="term" value="F:cysteine-type endopeptidase activity"/>
    <property type="evidence" value="ECO:0007669"/>
    <property type="project" value="InterPro"/>
</dbReference>
<gene>
    <name evidence="4" type="ORF">GGX14DRAFT_50994</name>
</gene>
<dbReference type="Proteomes" id="UP001219525">
    <property type="component" value="Unassembled WGS sequence"/>
</dbReference>
<protein>
    <submittedName>
        <fullName evidence="4">Caspase domain-containing protein</fullName>
    </submittedName>
</protein>
<proteinExistence type="inferred from homology"/>
<dbReference type="PANTHER" id="PTHR48104:SF30">
    <property type="entry name" value="METACASPASE-1"/>
    <property type="match status" value="1"/>
</dbReference>
<keyword evidence="5" id="KW-1185">Reference proteome</keyword>
<dbReference type="PANTHER" id="PTHR48104">
    <property type="entry name" value="METACASPASE-4"/>
    <property type="match status" value="1"/>
</dbReference>
<feature type="compositionally biased region" description="Low complexity" evidence="2">
    <location>
        <begin position="200"/>
        <end position="215"/>
    </location>
</feature>
<evidence type="ECO:0000259" key="3">
    <source>
        <dbReference type="Pfam" id="PF00656"/>
    </source>
</evidence>
<feature type="region of interest" description="Disordered" evidence="2">
    <location>
        <begin position="430"/>
        <end position="456"/>
    </location>
</feature>
<feature type="domain" description="Peptidase C14 caspase" evidence="3">
    <location>
        <begin position="1"/>
        <end position="369"/>
    </location>
</feature>
<dbReference type="GO" id="GO:0005737">
    <property type="term" value="C:cytoplasm"/>
    <property type="evidence" value="ECO:0007669"/>
    <property type="project" value="TreeGrafter"/>
</dbReference>
<evidence type="ECO:0000256" key="1">
    <source>
        <dbReference type="ARBA" id="ARBA00009005"/>
    </source>
</evidence>
<dbReference type="GO" id="GO:0006508">
    <property type="term" value="P:proteolysis"/>
    <property type="evidence" value="ECO:0007669"/>
    <property type="project" value="InterPro"/>
</dbReference>
<dbReference type="Gene3D" id="3.40.50.12660">
    <property type="match status" value="2"/>
</dbReference>
<comment type="similarity">
    <text evidence="1">Belongs to the peptidase C14B family.</text>
</comment>
<dbReference type="InterPro" id="IPR011600">
    <property type="entry name" value="Pept_C14_caspase"/>
</dbReference>
<name>A0AAD6VLK4_9AGAR</name>
<dbReference type="AlphaFoldDB" id="A0AAD6VLK4"/>
<feature type="region of interest" description="Disordered" evidence="2">
    <location>
        <begin position="374"/>
        <end position="403"/>
    </location>
</feature>
<evidence type="ECO:0000256" key="2">
    <source>
        <dbReference type="SAM" id="MobiDB-lite"/>
    </source>
</evidence>
<evidence type="ECO:0000313" key="4">
    <source>
        <dbReference type="EMBL" id="KAJ7216587.1"/>
    </source>
</evidence>
<dbReference type="Pfam" id="PF00656">
    <property type="entry name" value="Peptidase_C14"/>
    <property type="match status" value="1"/>
</dbReference>
<accession>A0AAD6VLK4</accession>
<comment type="caution">
    <text evidence="4">The sequence shown here is derived from an EMBL/GenBank/DDBJ whole genome shotgun (WGS) entry which is preliminary data.</text>
</comment>
<sequence length="456" mass="51434">MRDLLIDEYGYKSENINILSDDGVDGHVQPTRENILLAIAELVKDVKDGDNLFFHYCGHSTQVDNPRSNSEEDGKDECLVPMDGEERMIVDNQLHASLVAPLPAGSHLVAILDTCHSGSLLDLKHYRCNRVPVPWIWRGKRNSEEIRSRVVRRGARLLTLSELQTHKEPSSSTGFRARHNRISVMCDPQEPSGTPFRTMSGSARGRASSRAPSGPLARLRTVSLRKRTMSPPPTDKENMSPVRSKLSWFFPEEDHHCDSPVGRFPCNGWCRNVDGNSTTHDQDEDEVKADVISLASCKDSQLAWDDSKGQSMTSLLVGILRENPNRTLKDVLLHISHATYSMALDRHGNVKRFKQQQKQFTTRISHELTRLENKNGSTRSLAMPEPPSLLATSPTFPAPTKRSFLSKRPGIVRRIKRLKDLLKDAKSKSGMFDMDSFQNPELASPRPLDMDRPWRM</sequence>
<evidence type="ECO:0000313" key="5">
    <source>
        <dbReference type="Proteomes" id="UP001219525"/>
    </source>
</evidence>